<feature type="region of interest" description="Disordered" evidence="1">
    <location>
        <begin position="1"/>
        <end position="50"/>
    </location>
</feature>
<organism evidence="2">
    <name type="scientific">Darwinula stevensoni</name>
    <dbReference type="NCBI Taxonomy" id="69355"/>
    <lineage>
        <taxon>Eukaryota</taxon>
        <taxon>Metazoa</taxon>
        <taxon>Ecdysozoa</taxon>
        <taxon>Arthropoda</taxon>
        <taxon>Crustacea</taxon>
        <taxon>Oligostraca</taxon>
        <taxon>Ostracoda</taxon>
        <taxon>Podocopa</taxon>
        <taxon>Podocopida</taxon>
        <taxon>Darwinulocopina</taxon>
        <taxon>Darwinuloidea</taxon>
        <taxon>Darwinulidae</taxon>
        <taxon>Darwinula</taxon>
    </lineage>
</organism>
<reference evidence="2" key="1">
    <citation type="submission" date="2020-11" db="EMBL/GenBank/DDBJ databases">
        <authorList>
            <person name="Tran Van P."/>
        </authorList>
    </citation>
    <scope>NUCLEOTIDE SEQUENCE</scope>
</reference>
<keyword evidence="3" id="KW-1185">Reference proteome</keyword>
<dbReference type="EMBL" id="LR899931">
    <property type="protein sequence ID" value="CAD7243348.1"/>
    <property type="molecule type" value="Genomic_DNA"/>
</dbReference>
<dbReference type="AlphaFoldDB" id="A0A7R8X5T8"/>
<dbReference type="Proteomes" id="UP000677054">
    <property type="component" value="Unassembled WGS sequence"/>
</dbReference>
<gene>
    <name evidence="2" type="ORF">DSTB1V02_LOCUS3272</name>
</gene>
<evidence type="ECO:0000313" key="2">
    <source>
        <dbReference type="EMBL" id="CAD7243348.1"/>
    </source>
</evidence>
<name>A0A7R8X5T8_9CRUS</name>
<protein>
    <submittedName>
        <fullName evidence="2">Uncharacterized protein</fullName>
    </submittedName>
</protein>
<evidence type="ECO:0000313" key="3">
    <source>
        <dbReference type="Proteomes" id="UP000677054"/>
    </source>
</evidence>
<sequence length="627" mass="69363">MRIRKADEDDQVQQFPEDSSQSQKTDPPRTPIFEKGRSSPSPSQIPQNRDESLRLGVPLLLLPPPLLPPPQRPRVPRAGPPTRLAASSVSSQSVWMASFGVCRAIEPNRLVVAERRPEGHAVLETFDDVIDALTLGHRVQLVMDFRACGVADKLVNLEQAVRTLSISEFLRITQIVTLLPVTFGSTVAILVKPFFVRSVGYLDSNSVFTYVMQEMNAVDYSIHYNSSFTCTMNAGVTVYDRSRKDQSGRYRQSSTLKTYKDLKKALLTGKDVTRVISYDLCWEPPPFRVSAGYPTRDFYFVNKGKESPPVVVRNPGKGGNFAVNSYHMNIFPDNSIKVLTAVWDMVDFDKEHSDPESYDCHMDEGVVFLAEKTAPEAVATFAGALDALTAGKELQALVDLEFCRSGSSEPMLLAESHRLVLWGYYNEESVFGTPFFGFSHDHITEEGDMYMEELTAYEDGRVKVILETTSRPDGRLLAAHEFNCSIGDDVTFFAGRRDRKQLKNFQELKDAIGGGDQVAVSSNFGDCGVGPSARVSGGASVSNPFLFRPIGGEDEAFLSAGGLTRNVNPTGGRYVYQSMPVVVYPDDSALFLPALYDTTTFENLLGDEFYYECDVDDGRGGAAKVYV</sequence>
<feature type="compositionally biased region" description="Polar residues" evidence="1">
    <location>
        <begin position="38"/>
        <end position="47"/>
    </location>
</feature>
<feature type="compositionally biased region" description="Polar residues" evidence="1">
    <location>
        <begin position="12"/>
        <end position="25"/>
    </location>
</feature>
<dbReference type="EMBL" id="CAJPEV010000414">
    <property type="protein sequence ID" value="CAG0885025.1"/>
    <property type="molecule type" value="Genomic_DNA"/>
</dbReference>
<feature type="region of interest" description="Disordered" evidence="1">
    <location>
        <begin position="64"/>
        <end position="84"/>
    </location>
</feature>
<feature type="compositionally biased region" description="Pro residues" evidence="1">
    <location>
        <begin position="64"/>
        <end position="73"/>
    </location>
</feature>
<proteinExistence type="predicted"/>
<evidence type="ECO:0000256" key="1">
    <source>
        <dbReference type="SAM" id="MobiDB-lite"/>
    </source>
</evidence>
<accession>A0A7R8X5T8</accession>